<keyword evidence="1" id="KW-0472">Membrane</keyword>
<dbReference type="RefSeq" id="WP_144932064.1">
    <property type="nucleotide sequence ID" value="NZ_JBHTIU010000039.1"/>
</dbReference>
<evidence type="ECO:0000313" key="2">
    <source>
        <dbReference type="EMBL" id="MFD0870109.1"/>
    </source>
</evidence>
<feature type="transmembrane region" description="Helical" evidence="1">
    <location>
        <begin position="49"/>
        <end position="72"/>
    </location>
</feature>
<protein>
    <submittedName>
        <fullName evidence="2">Uncharacterized protein</fullName>
    </submittedName>
</protein>
<sequence length="93" mass="10860">MNERQALQWKKKRQMGKSKFLVNYCILGFGLSTAVILTLLELISMHDLFWQFAIIRLVVFPIIAVLFGIGYWESKERKYSEFAETHTTNASRS</sequence>
<evidence type="ECO:0000256" key="1">
    <source>
        <dbReference type="SAM" id="Phobius"/>
    </source>
</evidence>
<reference evidence="3" key="1">
    <citation type="journal article" date="2019" name="Int. J. Syst. Evol. Microbiol.">
        <title>The Global Catalogue of Microorganisms (GCM) 10K type strain sequencing project: providing services to taxonomists for standard genome sequencing and annotation.</title>
        <authorList>
            <consortium name="The Broad Institute Genomics Platform"/>
            <consortium name="The Broad Institute Genome Sequencing Center for Infectious Disease"/>
            <person name="Wu L."/>
            <person name="Ma J."/>
        </authorList>
    </citation>
    <scope>NUCLEOTIDE SEQUENCE [LARGE SCALE GENOMIC DNA]</scope>
    <source>
        <strain evidence="3">CCUG 57263</strain>
    </source>
</reference>
<keyword evidence="1" id="KW-1133">Transmembrane helix</keyword>
<dbReference type="Proteomes" id="UP001597120">
    <property type="component" value="Unassembled WGS sequence"/>
</dbReference>
<comment type="caution">
    <text evidence="2">The sequence shown here is derived from an EMBL/GenBank/DDBJ whole genome shotgun (WGS) entry which is preliminary data.</text>
</comment>
<keyword evidence="1" id="KW-0812">Transmembrane</keyword>
<proteinExistence type="predicted"/>
<keyword evidence="3" id="KW-1185">Reference proteome</keyword>
<name>A0ABW3DCY3_9BACL</name>
<evidence type="ECO:0000313" key="3">
    <source>
        <dbReference type="Proteomes" id="UP001597120"/>
    </source>
</evidence>
<gene>
    <name evidence="2" type="ORF">ACFQ03_13185</name>
</gene>
<organism evidence="2 3">
    <name type="scientific">Paenibacillus residui</name>
    <dbReference type="NCBI Taxonomy" id="629724"/>
    <lineage>
        <taxon>Bacteria</taxon>
        <taxon>Bacillati</taxon>
        <taxon>Bacillota</taxon>
        <taxon>Bacilli</taxon>
        <taxon>Bacillales</taxon>
        <taxon>Paenibacillaceae</taxon>
        <taxon>Paenibacillus</taxon>
    </lineage>
</organism>
<feature type="transmembrane region" description="Helical" evidence="1">
    <location>
        <begin position="21"/>
        <end position="43"/>
    </location>
</feature>
<dbReference type="EMBL" id="JBHTIU010000039">
    <property type="protein sequence ID" value="MFD0870109.1"/>
    <property type="molecule type" value="Genomic_DNA"/>
</dbReference>
<accession>A0ABW3DCY3</accession>